<feature type="transmembrane region" description="Helical" evidence="5">
    <location>
        <begin position="345"/>
        <end position="368"/>
    </location>
</feature>
<feature type="transmembrane region" description="Helical" evidence="5">
    <location>
        <begin position="293"/>
        <end position="314"/>
    </location>
</feature>
<feature type="transmembrane region" description="Helical" evidence="5">
    <location>
        <begin position="321"/>
        <end position="339"/>
    </location>
</feature>
<dbReference type="InterPro" id="IPR011701">
    <property type="entry name" value="MFS"/>
</dbReference>
<comment type="subcellular location">
    <subcellularLocation>
        <location evidence="1">Membrane</location>
        <topology evidence="1">Multi-pass membrane protein</topology>
    </subcellularLocation>
</comment>
<dbReference type="SUPFAM" id="SSF103473">
    <property type="entry name" value="MFS general substrate transporter"/>
    <property type="match status" value="1"/>
</dbReference>
<dbReference type="RefSeq" id="WP_307001710.1">
    <property type="nucleotide sequence ID" value="NZ_JAUTBK010000002.1"/>
</dbReference>
<evidence type="ECO:0000259" key="6">
    <source>
        <dbReference type="PROSITE" id="PS50850"/>
    </source>
</evidence>
<feature type="transmembrane region" description="Helical" evidence="5">
    <location>
        <begin position="62"/>
        <end position="83"/>
    </location>
</feature>
<dbReference type="PANTHER" id="PTHR23508">
    <property type="entry name" value="CARBOXYLIC ACID TRANSPORTER PROTEIN HOMOLOG"/>
    <property type="match status" value="1"/>
</dbReference>
<dbReference type="Pfam" id="PF07690">
    <property type="entry name" value="MFS_1"/>
    <property type="match status" value="1"/>
</dbReference>
<keyword evidence="2 5" id="KW-0812">Transmembrane</keyword>
<protein>
    <submittedName>
        <fullName evidence="7">AAHS family benzoate transporter-like MFS transporter</fullName>
    </submittedName>
</protein>
<dbReference type="PROSITE" id="PS00217">
    <property type="entry name" value="SUGAR_TRANSPORT_2"/>
    <property type="match status" value="1"/>
</dbReference>
<gene>
    <name evidence="7" type="ORF">QE380_000408</name>
</gene>
<feature type="transmembrane region" description="Helical" evidence="5">
    <location>
        <begin position="260"/>
        <end position="278"/>
    </location>
</feature>
<feature type="transmembrane region" description="Helical" evidence="5">
    <location>
        <begin position="20"/>
        <end position="42"/>
    </location>
</feature>
<dbReference type="InterPro" id="IPR036259">
    <property type="entry name" value="MFS_trans_sf"/>
</dbReference>
<evidence type="ECO:0000256" key="4">
    <source>
        <dbReference type="ARBA" id="ARBA00023136"/>
    </source>
</evidence>
<proteinExistence type="predicted"/>
<feature type="transmembrane region" description="Helical" evidence="5">
    <location>
        <begin position="176"/>
        <end position="197"/>
    </location>
</feature>
<keyword evidence="4 5" id="KW-0472">Membrane</keyword>
<feature type="transmembrane region" description="Helical" evidence="5">
    <location>
        <begin position="146"/>
        <end position="170"/>
    </location>
</feature>
<evidence type="ECO:0000256" key="1">
    <source>
        <dbReference type="ARBA" id="ARBA00004141"/>
    </source>
</evidence>
<dbReference type="InterPro" id="IPR005829">
    <property type="entry name" value="Sugar_transporter_CS"/>
</dbReference>
<feature type="transmembrane region" description="Helical" evidence="5">
    <location>
        <begin position="90"/>
        <end position="109"/>
    </location>
</feature>
<feature type="transmembrane region" description="Helical" evidence="5">
    <location>
        <begin position="115"/>
        <end position="134"/>
    </location>
</feature>
<dbReference type="PROSITE" id="PS50850">
    <property type="entry name" value="MFS"/>
    <property type="match status" value="1"/>
</dbReference>
<reference evidence="7 8" key="1">
    <citation type="submission" date="2023-07" db="EMBL/GenBank/DDBJ databases">
        <title>Functional and genomic diversity of the sorghum phyllosphere microbiome.</title>
        <authorList>
            <person name="Shade A."/>
        </authorList>
    </citation>
    <scope>NUCLEOTIDE SEQUENCE [LARGE SCALE GENOMIC DNA]</scope>
    <source>
        <strain evidence="7 8">SORGH_AS_0887</strain>
    </source>
</reference>
<feature type="domain" description="Major facilitator superfamily (MFS) profile" evidence="6">
    <location>
        <begin position="24"/>
        <end position="435"/>
    </location>
</feature>
<keyword evidence="8" id="KW-1185">Reference proteome</keyword>
<dbReference type="CDD" id="cd17365">
    <property type="entry name" value="MFS_PcaK_like"/>
    <property type="match status" value="1"/>
</dbReference>
<dbReference type="Gene3D" id="1.20.1250.20">
    <property type="entry name" value="MFS general substrate transporter like domains"/>
    <property type="match status" value="1"/>
</dbReference>
<dbReference type="EMBL" id="JAUTBK010000002">
    <property type="protein sequence ID" value="MDQ1207485.1"/>
    <property type="molecule type" value="Genomic_DNA"/>
</dbReference>
<name>A0ABU0USF6_ACIBI</name>
<keyword evidence="3 5" id="KW-1133">Transmembrane helix</keyword>
<accession>A0ABU0USF6</accession>
<feature type="transmembrane region" description="Helical" evidence="5">
    <location>
        <begin position="380"/>
        <end position="404"/>
    </location>
</feature>
<evidence type="ECO:0000313" key="7">
    <source>
        <dbReference type="EMBL" id="MDQ1207485.1"/>
    </source>
</evidence>
<sequence length="450" mass="48399">MSTMSLNINDLLNQAKFSKFHLSVVFWCTLINICDGYDLVIYGVVLPRLMEQWSLTSVQAGMLASTAMCGMLVGALSCGILADKFGRKRVLLLCVFFLSTFTLLGSFASTPTEFAILRFLAGLGIGGAMPNVVALTSEYSPKKSRVTMVSIMSCGYAVGAIISALVGSILVERFGWQIMFILAGIPLLFIPIMWKYLPESLVFNVKKNNTEKAHALIAKVDPTVLVSQHTKLVLNESLEKAYGSRRVLFQEGRAAGTLKFWIAFFMCLLVVYALSSWLPKLMYNAGYPLGKSILFLLAMNVGGIIGGTTSGMLADKFKIKPVVISLFCIAALSLIALGFNTSAIILYTLVAVAGASIQGASILLYSYVAQFYPLVANSTGIGWASAIGRTGAIMGPILAGMLLVLNLPHLMNFVLISVPALIAAISIGLISTTKKKVEQPVALVTQQSLE</sequence>
<comment type="caution">
    <text evidence="7">The sequence shown here is derived from an EMBL/GenBank/DDBJ whole genome shotgun (WGS) entry which is preliminary data.</text>
</comment>
<evidence type="ECO:0000313" key="8">
    <source>
        <dbReference type="Proteomes" id="UP001233360"/>
    </source>
</evidence>
<dbReference type="Proteomes" id="UP001233360">
    <property type="component" value="Unassembled WGS sequence"/>
</dbReference>
<organism evidence="7 8">
    <name type="scientific">Acinetobacter baylyi</name>
    <dbReference type="NCBI Taxonomy" id="202950"/>
    <lineage>
        <taxon>Bacteria</taxon>
        <taxon>Pseudomonadati</taxon>
        <taxon>Pseudomonadota</taxon>
        <taxon>Gammaproteobacteria</taxon>
        <taxon>Moraxellales</taxon>
        <taxon>Moraxellaceae</taxon>
        <taxon>Acinetobacter</taxon>
    </lineage>
</organism>
<feature type="transmembrane region" description="Helical" evidence="5">
    <location>
        <begin position="410"/>
        <end position="430"/>
    </location>
</feature>
<evidence type="ECO:0000256" key="2">
    <source>
        <dbReference type="ARBA" id="ARBA00022692"/>
    </source>
</evidence>
<evidence type="ECO:0000256" key="3">
    <source>
        <dbReference type="ARBA" id="ARBA00022989"/>
    </source>
</evidence>
<evidence type="ECO:0000256" key="5">
    <source>
        <dbReference type="SAM" id="Phobius"/>
    </source>
</evidence>
<dbReference type="PANTHER" id="PTHR23508:SF10">
    <property type="entry name" value="CARBOXYLIC ACID TRANSPORTER PROTEIN HOMOLOG"/>
    <property type="match status" value="1"/>
</dbReference>
<dbReference type="InterPro" id="IPR020846">
    <property type="entry name" value="MFS_dom"/>
</dbReference>